<comment type="pathway">
    <text evidence="7">Glycan biosynthesis; glycogen biosynthesis.</text>
</comment>
<dbReference type="InterPro" id="IPR011835">
    <property type="entry name" value="GS/SS"/>
</dbReference>
<keyword evidence="11" id="KW-1185">Reference proteome</keyword>
<dbReference type="RefSeq" id="WP_006717126.1">
    <property type="nucleotide sequence ID" value="NZ_CP007032.1"/>
</dbReference>
<reference evidence="10 11" key="1">
    <citation type="submission" date="2013-12" db="EMBL/GenBank/DDBJ databases">
        <authorList>
            <consortium name="DOE Joint Genome Institute"/>
            <person name="Smidt H."/>
            <person name="Huntemann M."/>
            <person name="Han J."/>
            <person name="Chen A."/>
            <person name="Kyrpides N."/>
            <person name="Mavromatis K."/>
            <person name="Markowitz V."/>
            <person name="Palaniappan K."/>
            <person name="Ivanova N."/>
            <person name="Schaumberg A."/>
            <person name="Pati A."/>
            <person name="Liolios K."/>
            <person name="Nordberg H.P."/>
            <person name="Cantor M.N."/>
            <person name="Hua S.X."/>
            <person name="Woyke T."/>
        </authorList>
    </citation>
    <scope>NUCLEOTIDE SEQUENCE [LARGE SCALE GENOMIC DNA]</scope>
    <source>
        <strain evidence="11">DSM 15288</strain>
    </source>
</reference>
<evidence type="ECO:0000256" key="2">
    <source>
        <dbReference type="ARBA" id="ARBA00002764"/>
    </source>
</evidence>
<dbReference type="Gene3D" id="3.40.50.2000">
    <property type="entry name" value="Glycogen Phosphorylase B"/>
    <property type="match status" value="2"/>
</dbReference>
<feature type="domain" description="Glycosyl transferase family 1" evidence="8">
    <location>
        <begin position="287"/>
        <end position="438"/>
    </location>
</feature>
<dbReference type="EC" id="2.4.1.21" evidence="7"/>
<dbReference type="Proteomes" id="UP000010847">
    <property type="component" value="Chromosome"/>
</dbReference>
<comment type="function">
    <text evidence="2 7">Synthesizes alpha-1,4-glucan chains using ADP-glucose.</text>
</comment>
<dbReference type="OrthoDB" id="9808590at2"/>
<comment type="catalytic activity">
    <reaction evidence="1 7">
        <text>[(1-&gt;4)-alpha-D-glucosyl](n) + ADP-alpha-D-glucose = [(1-&gt;4)-alpha-D-glucosyl](n+1) + ADP + H(+)</text>
        <dbReference type="Rhea" id="RHEA:18189"/>
        <dbReference type="Rhea" id="RHEA-COMP:9584"/>
        <dbReference type="Rhea" id="RHEA-COMP:9587"/>
        <dbReference type="ChEBI" id="CHEBI:15378"/>
        <dbReference type="ChEBI" id="CHEBI:15444"/>
        <dbReference type="ChEBI" id="CHEBI:57498"/>
        <dbReference type="ChEBI" id="CHEBI:456216"/>
        <dbReference type="EC" id="2.4.1.21"/>
    </reaction>
</comment>
<dbReference type="Pfam" id="PF08323">
    <property type="entry name" value="Glyco_transf_5"/>
    <property type="match status" value="1"/>
</dbReference>
<evidence type="ECO:0000256" key="7">
    <source>
        <dbReference type="HAMAP-Rule" id="MF_00484"/>
    </source>
</evidence>
<sequence>MTIVFAVAEAAPFIKTGGLGDVAGSLPAALHRQGADVRVIMPKYSLIQENFRQEFKQITHFQVQVAWRNQYCGLEEMVYQGIPFYFIDNEYYFKRNSIYDEFDKAEQFTFFSRAVLESLEHLPECHTTILHCHDWHTALIPLMLEEFYQHNPCHYQIKTVFTIHNLKYQGIFGKEVLEDIIGLGEEYFTPDTLEFNQAVNFMKAGLLYADRVTTVSPTYAREIQTPYFGEHLEGVFKKRSDHLIGIVNGLDYDVFNPNKDPFIKYPFSSSSQAKQKNKKHLQSLLKLPVNDKAPLLAMVTRLADQKGLDLLARVFEEILALDVQFVVLGTGESQYEDMLRYFAQKYPQNVAAKLSFDNELAHQIYGGADILLMPSRFEPCGMSQMMAMRYGTIPIVRNTGGLTDTVLSFDDDPERGNGFHFENYNAHDFLYVIQHAVKLFHEDQQAWSILKENALHTDFSWDRSAQAYLKLYEDLI</sequence>
<dbReference type="GO" id="GO:0005978">
    <property type="term" value="P:glycogen biosynthetic process"/>
    <property type="evidence" value="ECO:0007669"/>
    <property type="project" value="UniProtKB-UniRule"/>
</dbReference>
<dbReference type="PANTHER" id="PTHR45825">
    <property type="entry name" value="GRANULE-BOUND STARCH SYNTHASE 1, CHLOROPLASTIC/AMYLOPLASTIC"/>
    <property type="match status" value="1"/>
</dbReference>
<dbReference type="PANTHER" id="PTHR45825:SF11">
    <property type="entry name" value="ALPHA AMYLASE DOMAIN-CONTAINING PROTEIN"/>
    <property type="match status" value="1"/>
</dbReference>
<dbReference type="STRING" id="871968.DESME_08210"/>
<keyword evidence="5 7" id="KW-0808">Transferase</keyword>
<organism evidence="10 11">
    <name type="scientific">Desulfitobacterium metallireducens DSM 15288</name>
    <dbReference type="NCBI Taxonomy" id="871968"/>
    <lineage>
        <taxon>Bacteria</taxon>
        <taxon>Bacillati</taxon>
        <taxon>Bacillota</taxon>
        <taxon>Clostridia</taxon>
        <taxon>Eubacteriales</taxon>
        <taxon>Desulfitobacteriaceae</taxon>
        <taxon>Desulfitobacterium</taxon>
    </lineage>
</organism>
<dbReference type="NCBIfam" id="NF001899">
    <property type="entry name" value="PRK00654.1-2"/>
    <property type="match status" value="1"/>
</dbReference>
<feature type="domain" description="Starch synthase catalytic" evidence="9">
    <location>
        <begin position="3"/>
        <end position="237"/>
    </location>
</feature>
<dbReference type="NCBIfam" id="TIGR02095">
    <property type="entry name" value="glgA"/>
    <property type="match status" value="1"/>
</dbReference>
<feature type="binding site" evidence="7">
    <location>
        <position position="15"/>
    </location>
    <ligand>
        <name>ADP-alpha-D-glucose</name>
        <dbReference type="ChEBI" id="CHEBI:57498"/>
    </ligand>
</feature>
<evidence type="ECO:0000313" key="10">
    <source>
        <dbReference type="EMBL" id="AHF07054.1"/>
    </source>
</evidence>
<evidence type="ECO:0000313" key="11">
    <source>
        <dbReference type="Proteomes" id="UP000010847"/>
    </source>
</evidence>
<dbReference type="EMBL" id="CP007032">
    <property type="protein sequence ID" value="AHF07054.1"/>
    <property type="molecule type" value="Genomic_DNA"/>
</dbReference>
<evidence type="ECO:0000256" key="3">
    <source>
        <dbReference type="ARBA" id="ARBA00010281"/>
    </source>
</evidence>
<evidence type="ECO:0000259" key="9">
    <source>
        <dbReference type="Pfam" id="PF08323"/>
    </source>
</evidence>
<name>W0ECX6_9FIRM</name>
<evidence type="ECO:0000256" key="4">
    <source>
        <dbReference type="ARBA" id="ARBA00022676"/>
    </source>
</evidence>
<dbReference type="HOGENOM" id="CLU_009583_18_2_9"/>
<dbReference type="GO" id="GO:0004373">
    <property type="term" value="F:alpha-1,4-glucan glucosyltransferase (UDP-glucose donor) activity"/>
    <property type="evidence" value="ECO:0007669"/>
    <property type="project" value="InterPro"/>
</dbReference>
<protein>
    <recommendedName>
        <fullName evidence="7">Glycogen synthase</fullName>
        <ecNumber evidence="7">2.4.1.21</ecNumber>
    </recommendedName>
    <alternativeName>
        <fullName evidence="7">Starch [bacterial glycogen] synthase</fullName>
    </alternativeName>
</protein>
<dbReference type="HAMAP" id="MF_00484">
    <property type="entry name" value="Glycogen_synth"/>
    <property type="match status" value="1"/>
</dbReference>
<dbReference type="GO" id="GO:0009011">
    <property type="term" value="F:alpha-1,4-glucan glucosyltransferase (ADP-glucose donor) activity"/>
    <property type="evidence" value="ECO:0007669"/>
    <property type="project" value="UniProtKB-UniRule"/>
</dbReference>
<keyword evidence="6 7" id="KW-0320">Glycogen biosynthesis</keyword>
<dbReference type="eggNOG" id="COG0297">
    <property type="taxonomic scope" value="Bacteria"/>
</dbReference>
<evidence type="ECO:0000256" key="5">
    <source>
        <dbReference type="ARBA" id="ARBA00022679"/>
    </source>
</evidence>
<keyword evidence="4 7" id="KW-0328">Glycosyltransferase</keyword>
<evidence type="ECO:0000256" key="6">
    <source>
        <dbReference type="ARBA" id="ARBA00023056"/>
    </source>
</evidence>
<proteinExistence type="inferred from homology"/>
<dbReference type="CDD" id="cd03791">
    <property type="entry name" value="GT5_Glycogen_synthase_DULL1-like"/>
    <property type="match status" value="1"/>
</dbReference>
<comment type="similarity">
    <text evidence="3 7">Belongs to the glycosyltransferase 1 family. Bacterial/plant glycogen synthase subfamily.</text>
</comment>
<dbReference type="SUPFAM" id="SSF53756">
    <property type="entry name" value="UDP-Glycosyltransferase/glycogen phosphorylase"/>
    <property type="match status" value="1"/>
</dbReference>
<gene>
    <name evidence="7" type="primary">glgA</name>
    <name evidence="10" type="ORF">DESME_08210</name>
</gene>
<dbReference type="Pfam" id="PF00534">
    <property type="entry name" value="Glycos_transf_1"/>
    <property type="match status" value="1"/>
</dbReference>
<dbReference type="InterPro" id="IPR013534">
    <property type="entry name" value="Starch_synth_cat_dom"/>
</dbReference>
<dbReference type="AlphaFoldDB" id="W0ECX6"/>
<evidence type="ECO:0000256" key="1">
    <source>
        <dbReference type="ARBA" id="ARBA00001478"/>
    </source>
</evidence>
<accession>W0ECX6</accession>
<evidence type="ECO:0000259" key="8">
    <source>
        <dbReference type="Pfam" id="PF00534"/>
    </source>
</evidence>
<dbReference type="InterPro" id="IPR001296">
    <property type="entry name" value="Glyco_trans_1"/>
</dbReference>
<dbReference type="KEGG" id="dmt:DESME_08210"/>
<dbReference type="NCBIfam" id="NF001898">
    <property type="entry name" value="PRK00654.1-1"/>
    <property type="match status" value="1"/>
</dbReference>
<dbReference type="UniPathway" id="UPA00164"/>